<dbReference type="InterPro" id="IPR024079">
    <property type="entry name" value="MetalloPept_cat_dom_sf"/>
</dbReference>
<comment type="subcellular location">
    <subcellularLocation>
        <location evidence="1">Cell membrane</location>
        <topology evidence="1">Single-pass type II membrane protein</topology>
    </subcellularLocation>
</comment>
<dbReference type="Gene3D" id="3.40.390.10">
    <property type="entry name" value="Collagenase (Catalytic Domain)"/>
    <property type="match status" value="1"/>
</dbReference>
<evidence type="ECO:0000313" key="5">
    <source>
        <dbReference type="Proteomes" id="UP000183832"/>
    </source>
</evidence>
<dbReference type="EMBL" id="CVRI01000057">
    <property type="protein sequence ID" value="CRL02317.1"/>
    <property type="molecule type" value="Genomic_DNA"/>
</dbReference>
<dbReference type="InterPro" id="IPR008753">
    <property type="entry name" value="Peptidase_M13_N"/>
</dbReference>
<dbReference type="STRING" id="568069.A0A1J1IPZ7"/>
<protein>
    <submittedName>
        <fullName evidence="4">CLUMA_CG015203, isoform A</fullName>
    </submittedName>
</protein>
<gene>
    <name evidence="4" type="ORF">CLUMA_CG015203</name>
</gene>
<evidence type="ECO:0000256" key="1">
    <source>
        <dbReference type="ARBA" id="ARBA00004401"/>
    </source>
</evidence>
<evidence type="ECO:0000313" key="4">
    <source>
        <dbReference type="EMBL" id="CRL02317.1"/>
    </source>
</evidence>
<proteinExistence type="inferred from homology"/>
<reference evidence="4 5" key="1">
    <citation type="submission" date="2015-04" db="EMBL/GenBank/DDBJ databases">
        <authorList>
            <person name="Syromyatnikov M.Y."/>
            <person name="Popov V.N."/>
        </authorList>
    </citation>
    <scope>NUCLEOTIDE SEQUENCE [LARGE SCALE GENOMIC DNA]</scope>
</reference>
<dbReference type="SUPFAM" id="SSF55486">
    <property type="entry name" value="Metalloproteases ('zincins'), catalytic domain"/>
    <property type="match status" value="1"/>
</dbReference>
<name>A0A1J1IPZ7_9DIPT</name>
<dbReference type="AlphaFoldDB" id="A0A1J1IPZ7"/>
<dbReference type="PANTHER" id="PTHR11733:SF228">
    <property type="entry name" value="PROTEIN GONE EARLY"/>
    <property type="match status" value="1"/>
</dbReference>
<keyword evidence="5" id="KW-1185">Reference proteome</keyword>
<dbReference type="PROSITE" id="PS51885">
    <property type="entry name" value="NEPRILYSIN"/>
    <property type="match status" value="1"/>
</dbReference>
<dbReference type="Gene3D" id="1.10.1380.10">
    <property type="entry name" value="Neutral endopeptidase , domain2"/>
    <property type="match status" value="1"/>
</dbReference>
<dbReference type="InterPro" id="IPR000718">
    <property type="entry name" value="Peptidase_M13"/>
</dbReference>
<dbReference type="Pfam" id="PF05649">
    <property type="entry name" value="Peptidase_M13_N"/>
    <property type="match status" value="1"/>
</dbReference>
<evidence type="ECO:0000259" key="3">
    <source>
        <dbReference type="Pfam" id="PF05649"/>
    </source>
</evidence>
<comment type="similarity">
    <text evidence="2">Belongs to the peptidase M13 family.</text>
</comment>
<dbReference type="GO" id="GO:0004222">
    <property type="term" value="F:metalloendopeptidase activity"/>
    <property type="evidence" value="ECO:0007669"/>
    <property type="project" value="InterPro"/>
</dbReference>
<dbReference type="OrthoDB" id="7867452at2759"/>
<dbReference type="GO" id="GO:0005886">
    <property type="term" value="C:plasma membrane"/>
    <property type="evidence" value="ECO:0007669"/>
    <property type="project" value="UniProtKB-SubCell"/>
</dbReference>
<accession>A0A1J1IPZ7</accession>
<dbReference type="InterPro" id="IPR042089">
    <property type="entry name" value="Peptidase_M13_dom_2"/>
</dbReference>
<evidence type="ECO:0000256" key="2">
    <source>
        <dbReference type="ARBA" id="ARBA00007357"/>
    </source>
</evidence>
<dbReference type="Proteomes" id="UP000183832">
    <property type="component" value="Unassembled WGS sequence"/>
</dbReference>
<feature type="domain" description="Peptidase M13 N-terminal" evidence="3">
    <location>
        <begin position="23"/>
        <end position="326"/>
    </location>
</feature>
<dbReference type="GO" id="GO:0006508">
    <property type="term" value="P:proteolysis"/>
    <property type="evidence" value="ECO:0007669"/>
    <property type="project" value="InterPro"/>
</dbReference>
<sequence length="614" mass="72027">MHFEGVVSGWNILEPPSSNHQWSLLENLPIVQVNFGVHPFFKVSIEDGNITLSEGELGLPDEQLYYYHREHPIIIAYKELIRDVHNSLKASTNSEAESFVDNLFGFERRIVAAMKTARQKGSVTKIFRLYDVKTRAHSLPIDTTIQNMFSNYRIDDDTPIKVKDLELIHQISVVATSTEPKILNDFVMWTLVRRFLPLMSHKIRSSLENFQRKLYGNQYNNMPWHFCTQLTYEWMRFGIESLQQNPQLIVVDSSKLKRDELDEQLSYEEHLNKDQQNFNDDFIRMIFYHLRDTFRYAISSASWIDSKFSDFVNYRLSSIRLQLGIPHNILRNHNYVQQYYHEFIINEINFMRNIEQHWNIEKKILGSLLKGNMTEENRIVFEMFSTSRNVDNRKVKYLKDLNLVIVDREILREPYYHYKYPLPVNFARIGTDLASILLEAAFEIGEEYKEILFMENQYTAQEDDILFKNTLEGDALKCISEFYSIDNVTFSTPIGIRKNLFSSITSVNIANRALGSLTAKIDKEPAQFDAALIKELNMNKRQNGLMKYGYEEIFSLTYMQKHCAIISDEYKNVKVFAEGKLPERQMFDIVWKNVPVLSDSFDCSSDIKLCTNIL</sequence>
<dbReference type="PANTHER" id="PTHR11733">
    <property type="entry name" value="ZINC METALLOPROTEASE FAMILY M13 NEPRILYSIN-RELATED"/>
    <property type="match status" value="1"/>
</dbReference>
<organism evidence="4 5">
    <name type="scientific">Clunio marinus</name>
    <dbReference type="NCBI Taxonomy" id="568069"/>
    <lineage>
        <taxon>Eukaryota</taxon>
        <taxon>Metazoa</taxon>
        <taxon>Ecdysozoa</taxon>
        <taxon>Arthropoda</taxon>
        <taxon>Hexapoda</taxon>
        <taxon>Insecta</taxon>
        <taxon>Pterygota</taxon>
        <taxon>Neoptera</taxon>
        <taxon>Endopterygota</taxon>
        <taxon>Diptera</taxon>
        <taxon>Nematocera</taxon>
        <taxon>Chironomoidea</taxon>
        <taxon>Chironomidae</taxon>
        <taxon>Clunio</taxon>
    </lineage>
</organism>